<gene>
    <name evidence="2" type="ORF">ENV30_02435</name>
</gene>
<organism evidence="2">
    <name type="scientific">Candidatus Caldatribacterium californiense</name>
    <dbReference type="NCBI Taxonomy" id="1454726"/>
    <lineage>
        <taxon>Bacteria</taxon>
        <taxon>Pseudomonadati</taxon>
        <taxon>Atribacterota</taxon>
        <taxon>Atribacteria</taxon>
        <taxon>Atribacterales</taxon>
        <taxon>Candidatus Caldatribacteriaceae</taxon>
        <taxon>Candidatus Caldatribacterium</taxon>
    </lineage>
</organism>
<feature type="transmembrane region" description="Helical" evidence="1">
    <location>
        <begin position="530"/>
        <end position="546"/>
    </location>
</feature>
<name>A0A7V4DE01_9BACT</name>
<dbReference type="EMBL" id="DTFV01000040">
    <property type="protein sequence ID" value="HGI30162.1"/>
    <property type="molecule type" value="Genomic_DNA"/>
</dbReference>
<proteinExistence type="predicted"/>
<evidence type="ECO:0000256" key="1">
    <source>
        <dbReference type="SAM" id="Phobius"/>
    </source>
</evidence>
<feature type="transmembrane region" description="Helical" evidence="1">
    <location>
        <begin position="354"/>
        <end position="374"/>
    </location>
</feature>
<feature type="transmembrane region" description="Helical" evidence="1">
    <location>
        <begin position="586"/>
        <end position="608"/>
    </location>
</feature>
<feature type="transmembrane region" description="Helical" evidence="1">
    <location>
        <begin position="553"/>
        <end position="574"/>
    </location>
</feature>
<dbReference type="AlphaFoldDB" id="A0A7V4DE01"/>
<keyword evidence="1" id="KW-0812">Transmembrane</keyword>
<sequence length="616" mass="69815">MPGRRLLVLLSIVVLVAALPFAFERIARERGNRNVLLVVDWDDVEWFARTKGVDPFVLARELRQQGFAAFGVSEWSLKTLKARGLLVPAPAPPDAPPYLQYFTVASEAVRKTLMERLNTLGKRVEVFGEVLGVSLLPEEEEKVGLGWDRDLIQRLREEGYTLVLRPYNYLDISPEVLSHLLGDDVWKNEGVVGIIASGDSIPGYGNPQSLRRFADFLISRKLFFGYVEFVSQKGEDALARLLPQWTLRVHSIPPDELKNYTPGTARERFLRALKERSVRVLYLRLFTEPSFTGWERNLAYLQALREDIQAQRLTFGLPLLPHRAFAPSRAFLVLSAFVVSFFALFLFEALFFRLPLWLGFLGGALLSGTVFASPLWGMKIIGLCAGVTAPTLSVMLLAEEFSQGRKFRGILEAFLVAFAGSLVIAQGLYHWLFVQRIEQYFGVKAMLTLPVVLVFLYLFRRRLLGGSLEEVLLGNLRRFELLIAVVLGAAFVLYLTRSGNFPLLGAGEFESRMRAFLERVLFARPRTKEFLIGYPALWLLACLRNLRPVYRMVLWLSATIGFVTLVNSFCHLHTPLLFILLRFVNALALSVPVFGVYYLAVLFALWLWRTVGRWGA</sequence>
<keyword evidence="1" id="KW-1133">Transmembrane helix</keyword>
<reference evidence="2" key="1">
    <citation type="journal article" date="2020" name="mSystems">
        <title>Genome- and Community-Level Interaction Insights into Carbon Utilization and Element Cycling Functions of Hydrothermarchaeota in Hydrothermal Sediment.</title>
        <authorList>
            <person name="Zhou Z."/>
            <person name="Liu Y."/>
            <person name="Xu W."/>
            <person name="Pan J."/>
            <person name="Luo Z.H."/>
            <person name="Li M."/>
        </authorList>
    </citation>
    <scope>NUCLEOTIDE SEQUENCE [LARGE SCALE GENOMIC DNA]</scope>
    <source>
        <strain evidence="2">SpSt-747</strain>
    </source>
</reference>
<dbReference type="InterPro" id="IPR043748">
    <property type="entry name" value="DUF5693"/>
</dbReference>
<feature type="transmembrane region" description="Helical" evidence="1">
    <location>
        <begin position="410"/>
        <end position="429"/>
    </location>
</feature>
<keyword evidence="1" id="KW-0472">Membrane</keyword>
<feature type="transmembrane region" description="Helical" evidence="1">
    <location>
        <begin position="479"/>
        <end position="496"/>
    </location>
</feature>
<evidence type="ECO:0000313" key="2">
    <source>
        <dbReference type="EMBL" id="HGI30162.1"/>
    </source>
</evidence>
<feature type="transmembrane region" description="Helical" evidence="1">
    <location>
        <begin position="380"/>
        <end position="398"/>
    </location>
</feature>
<feature type="transmembrane region" description="Helical" evidence="1">
    <location>
        <begin position="330"/>
        <end position="347"/>
    </location>
</feature>
<protein>
    <submittedName>
        <fullName evidence="2">Uncharacterized protein</fullName>
    </submittedName>
</protein>
<comment type="caution">
    <text evidence="2">The sequence shown here is derived from an EMBL/GenBank/DDBJ whole genome shotgun (WGS) entry which is preliminary data.</text>
</comment>
<feature type="transmembrane region" description="Helical" evidence="1">
    <location>
        <begin position="441"/>
        <end position="459"/>
    </location>
</feature>
<accession>A0A7V4DE01</accession>
<dbReference type="Pfam" id="PF18949">
    <property type="entry name" value="DUF5693"/>
    <property type="match status" value="1"/>
</dbReference>